<evidence type="ECO:0000256" key="2">
    <source>
        <dbReference type="SAM" id="MobiDB-lite"/>
    </source>
</evidence>
<evidence type="ECO:0000256" key="1">
    <source>
        <dbReference type="ARBA" id="ARBA00005946"/>
    </source>
</evidence>
<dbReference type="Pfam" id="PF15708">
    <property type="entry name" value="PRR20"/>
    <property type="match status" value="1"/>
</dbReference>
<keyword evidence="3" id="KW-1185">Reference proteome</keyword>
<dbReference type="GeneID" id="103207569"/>
<gene>
    <name evidence="4" type="primary">LOC103207569</name>
</gene>
<dbReference type="PANTHER" id="PTHR38819:SF1">
    <property type="entry name" value="PROLINE-RICH PROTEIN 20G"/>
    <property type="match status" value="1"/>
</dbReference>
<dbReference type="AlphaFoldDB" id="A0A8B7ATW1"/>
<feature type="region of interest" description="Disordered" evidence="2">
    <location>
        <begin position="98"/>
        <end position="153"/>
    </location>
</feature>
<reference evidence="4" key="1">
    <citation type="submission" date="2025-08" db="UniProtKB">
        <authorList>
            <consortium name="RefSeq"/>
        </authorList>
    </citation>
    <scope>IDENTIFICATION</scope>
</reference>
<feature type="compositionally biased region" description="Basic residues" evidence="2">
    <location>
        <begin position="112"/>
        <end position="121"/>
    </location>
</feature>
<accession>A0A8B7ATW1</accession>
<dbReference type="Proteomes" id="UP000694850">
    <property type="component" value="Unplaced"/>
</dbReference>
<feature type="compositionally biased region" description="Polar residues" evidence="2">
    <location>
        <begin position="15"/>
        <end position="29"/>
    </location>
</feature>
<evidence type="ECO:0000313" key="3">
    <source>
        <dbReference type="Proteomes" id="UP000694850"/>
    </source>
</evidence>
<comment type="similarity">
    <text evidence="1">Belongs to the PRR20 family.</text>
</comment>
<sequence length="241" mass="26188">MRRHQARPDPAAPVQDNSKGSFYLQNVLQDQLRHNTENAKSCFQKPKKHPSEAPYGLPSPHEGPEAAGPVDLKPSSLAKPVALVKPFELTLRVPVQRAHTVERSRRGDRGRPGNRGRRRARPRMELRQVTGPDLRIEGGREAAGSRGEPETLPMPSIPLTEAATMPGGTLPGHDPRPTQTSLSLWMPPDAIDYWSLLGSAAFAVNPGIGPRPLAGSAMQVVQNPLGTYVCGVPAFLVYMEP</sequence>
<organism evidence="3 4">
    <name type="scientific">Orycteropus afer afer</name>
    <dbReference type="NCBI Taxonomy" id="1230840"/>
    <lineage>
        <taxon>Eukaryota</taxon>
        <taxon>Metazoa</taxon>
        <taxon>Chordata</taxon>
        <taxon>Craniata</taxon>
        <taxon>Vertebrata</taxon>
        <taxon>Euteleostomi</taxon>
        <taxon>Mammalia</taxon>
        <taxon>Eutheria</taxon>
        <taxon>Afrotheria</taxon>
        <taxon>Tubulidentata</taxon>
        <taxon>Orycteropodidae</taxon>
        <taxon>Orycteropus</taxon>
    </lineage>
</organism>
<feature type="region of interest" description="Disordered" evidence="2">
    <location>
        <begin position="1"/>
        <end position="72"/>
    </location>
</feature>
<dbReference type="InterPro" id="IPR031439">
    <property type="entry name" value="PRR20"/>
</dbReference>
<evidence type="ECO:0000313" key="4">
    <source>
        <dbReference type="RefSeq" id="XP_007951413.1"/>
    </source>
</evidence>
<protein>
    <submittedName>
        <fullName evidence="4">Proline-rich protein 20E-like</fullName>
    </submittedName>
</protein>
<dbReference type="RefSeq" id="XP_007951413.1">
    <property type="nucleotide sequence ID" value="XM_007953222.1"/>
</dbReference>
<name>A0A8B7ATW1_ORYAF</name>
<feature type="compositionally biased region" description="Basic and acidic residues" evidence="2">
    <location>
        <begin position="99"/>
        <end position="111"/>
    </location>
</feature>
<proteinExistence type="inferred from homology"/>
<dbReference type="PANTHER" id="PTHR38819">
    <property type="entry name" value="PROLINE-RICH PROTEIN 20A-RELATED"/>
    <property type="match status" value="1"/>
</dbReference>